<evidence type="ECO:0000313" key="5">
    <source>
        <dbReference type="EMBL" id="MBC5680232.1"/>
    </source>
</evidence>
<dbReference type="Pfam" id="PF11380">
    <property type="entry name" value="Stealth_CR2"/>
    <property type="match status" value="1"/>
</dbReference>
<protein>
    <recommendedName>
        <fullName evidence="4">Stealth protein CR2 conserved region 2 domain-containing protein</fullName>
    </recommendedName>
</protein>
<comment type="caution">
    <text evidence="5">The sequence shown here is derived from an EMBL/GenBank/DDBJ whole genome shotgun (WGS) entry which is preliminary data.</text>
</comment>
<evidence type="ECO:0000259" key="4">
    <source>
        <dbReference type="Pfam" id="PF11380"/>
    </source>
</evidence>
<keyword evidence="3" id="KW-0270">Exopolysaccharide synthesis</keyword>
<accession>A0ABR7FYF4</accession>
<dbReference type="RefSeq" id="WP_186836322.1">
    <property type="nucleotide sequence ID" value="NZ_JACOPD010000002.1"/>
</dbReference>
<reference evidence="5 6" key="1">
    <citation type="submission" date="2020-08" db="EMBL/GenBank/DDBJ databases">
        <title>Genome public.</title>
        <authorList>
            <person name="Liu C."/>
            <person name="Sun Q."/>
        </authorList>
    </citation>
    <scope>NUCLEOTIDE SEQUENCE [LARGE SCALE GENOMIC DNA]</scope>
    <source>
        <strain evidence="5 6">NSJ-43</strain>
    </source>
</reference>
<dbReference type="EMBL" id="JACOPD010000002">
    <property type="protein sequence ID" value="MBC5680232.1"/>
    <property type="molecule type" value="Genomic_DNA"/>
</dbReference>
<dbReference type="PANTHER" id="PTHR24045:SF0">
    <property type="entry name" value="N-ACETYLGLUCOSAMINE-1-PHOSPHOTRANSFERASE SUBUNITS ALPHA_BETA"/>
    <property type="match status" value="1"/>
</dbReference>
<dbReference type="PANTHER" id="PTHR24045">
    <property type="match status" value="1"/>
</dbReference>
<name>A0ABR7FYF4_9FIRM</name>
<evidence type="ECO:0000313" key="6">
    <source>
        <dbReference type="Proteomes" id="UP000628463"/>
    </source>
</evidence>
<dbReference type="Proteomes" id="UP000628463">
    <property type="component" value="Unassembled WGS sequence"/>
</dbReference>
<proteinExistence type="inferred from homology"/>
<keyword evidence="6" id="KW-1185">Reference proteome</keyword>
<evidence type="ECO:0000256" key="3">
    <source>
        <dbReference type="ARBA" id="ARBA00023169"/>
    </source>
</evidence>
<dbReference type="InterPro" id="IPR047141">
    <property type="entry name" value="Stealth"/>
</dbReference>
<sequence>MNKLSLLNNTPVDLVYKYIDLSDPALNRTDSVRKDFDNNELRYSIRSALKNIPWIRYIYIIMPNERVSFLKSADLISQRIKYIKDNDLLGFDSSSSTTFEYNLWRLKDFGCSEHIIYANDDNFFGNPLKKEDFFYEDAGIVYPYTLYKDKTGSDMRHSIMTKYFIADKFLKKANPNTMYGFYYRVLSAHSITCAALQEKKLTFPKRPLNTLHNAIPLKLSEIKTCYNIVKKYYRYADVCLSSTTNETVQPSFQNLYGFYFVNAKNRKINSSLSYGISSIQRCTAEIGNYDLFCLNTGADGGSTEARRHEIKVMESLFPNPCPYEK</sequence>
<comment type="similarity">
    <text evidence="1">Belongs to the stealth family.</text>
</comment>
<evidence type="ECO:0000256" key="1">
    <source>
        <dbReference type="ARBA" id="ARBA00007583"/>
    </source>
</evidence>
<organism evidence="5 6">
    <name type="scientific">Lachnospira hominis</name>
    <name type="common">ex Liu et al. 2021</name>
    <dbReference type="NCBI Taxonomy" id="2763051"/>
    <lineage>
        <taxon>Bacteria</taxon>
        <taxon>Bacillati</taxon>
        <taxon>Bacillota</taxon>
        <taxon>Clostridia</taxon>
        <taxon>Lachnospirales</taxon>
        <taxon>Lachnospiraceae</taxon>
        <taxon>Lachnospira</taxon>
    </lineage>
</organism>
<evidence type="ECO:0000256" key="2">
    <source>
        <dbReference type="ARBA" id="ARBA00022679"/>
    </source>
</evidence>
<keyword evidence="2" id="KW-0808">Transferase</keyword>
<feature type="domain" description="Stealth protein CR2 conserved region 2" evidence="4">
    <location>
        <begin position="37"/>
        <end position="137"/>
    </location>
</feature>
<dbReference type="InterPro" id="IPR021520">
    <property type="entry name" value="Stealth_CR2"/>
</dbReference>
<gene>
    <name evidence="5" type="ORF">H8S01_04550</name>
</gene>